<name>A0ABP8DF54_9ACTN</name>
<protein>
    <submittedName>
        <fullName evidence="8">MFS transporter</fullName>
    </submittedName>
</protein>
<evidence type="ECO:0000256" key="4">
    <source>
        <dbReference type="ARBA" id="ARBA00023136"/>
    </source>
</evidence>
<feature type="transmembrane region" description="Helical" evidence="6">
    <location>
        <begin position="397"/>
        <end position="419"/>
    </location>
</feature>
<dbReference type="InterPro" id="IPR036259">
    <property type="entry name" value="MFS_trans_sf"/>
</dbReference>
<reference evidence="9" key="1">
    <citation type="journal article" date="2019" name="Int. J. Syst. Evol. Microbiol.">
        <title>The Global Catalogue of Microorganisms (GCM) 10K type strain sequencing project: providing services to taxonomists for standard genome sequencing and annotation.</title>
        <authorList>
            <consortium name="The Broad Institute Genomics Platform"/>
            <consortium name="The Broad Institute Genome Sequencing Center for Infectious Disease"/>
            <person name="Wu L."/>
            <person name="Ma J."/>
        </authorList>
    </citation>
    <scope>NUCLEOTIDE SEQUENCE [LARGE SCALE GENOMIC DNA]</scope>
    <source>
        <strain evidence="9">JCM 17441</strain>
    </source>
</reference>
<dbReference type="CDD" id="cd17321">
    <property type="entry name" value="MFS_MMR_MDR_like"/>
    <property type="match status" value="1"/>
</dbReference>
<feature type="transmembrane region" description="Helical" evidence="6">
    <location>
        <begin position="199"/>
        <end position="219"/>
    </location>
</feature>
<keyword evidence="9" id="KW-1185">Reference proteome</keyword>
<dbReference type="Pfam" id="PF07690">
    <property type="entry name" value="MFS_1"/>
    <property type="match status" value="1"/>
</dbReference>
<dbReference type="PANTHER" id="PTHR42718:SF39">
    <property type="entry name" value="ACTINORHODIN TRANSPORTER-RELATED"/>
    <property type="match status" value="1"/>
</dbReference>
<feature type="transmembrane region" description="Helical" evidence="6">
    <location>
        <begin position="45"/>
        <end position="62"/>
    </location>
</feature>
<comment type="caution">
    <text evidence="8">The sequence shown here is derived from an EMBL/GenBank/DDBJ whole genome shotgun (WGS) entry which is preliminary data.</text>
</comment>
<evidence type="ECO:0000256" key="2">
    <source>
        <dbReference type="ARBA" id="ARBA00022692"/>
    </source>
</evidence>
<feature type="compositionally biased region" description="Basic and acidic residues" evidence="5">
    <location>
        <begin position="451"/>
        <end position="464"/>
    </location>
</feature>
<evidence type="ECO:0000256" key="1">
    <source>
        <dbReference type="ARBA" id="ARBA00004651"/>
    </source>
</evidence>
<keyword evidence="4 6" id="KW-0472">Membrane</keyword>
<comment type="subcellular location">
    <subcellularLocation>
        <location evidence="1">Cell membrane</location>
        <topology evidence="1">Multi-pass membrane protein</topology>
    </subcellularLocation>
</comment>
<dbReference type="Gene3D" id="1.20.1720.10">
    <property type="entry name" value="Multidrug resistance protein D"/>
    <property type="match status" value="1"/>
</dbReference>
<dbReference type="PROSITE" id="PS50850">
    <property type="entry name" value="MFS"/>
    <property type="match status" value="1"/>
</dbReference>
<keyword evidence="2 6" id="KW-0812">Transmembrane</keyword>
<dbReference type="EMBL" id="BAABAT010000018">
    <property type="protein sequence ID" value="GAA4254407.1"/>
    <property type="molecule type" value="Genomic_DNA"/>
</dbReference>
<feature type="transmembrane region" description="Helical" evidence="6">
    <location>
        <begin position="301"/>
        <end position="323"/>
    </location>
</feature>
<feature type="domain" description="Major facilitator superfamily (MFS) profile" evidence="7">
    <location>
        <begin position="8"/>
        <end position="447"/>
    </location>
</feature>
<evidence type="ECO:0000256" key="5">
    <source>
        <dbReference type="SAM" id="MobiDB-lite"/>
    </source>
</evidence>
<feature type="transmembrane region" description="Helical" evidence="6">
    <location>
        <begin position="74"/>
        <end position="97"/>
    </location>
</feature>
<dbReference type="InterPro" id="IPR020846">
    <property type="entry name" value="MFS_dom"/>
</dbReference>
<proteinExistence type="predicted"/>
<feature type="transmembrane region" description="Helical" evidence="6">
    <location>
        <begin position="263"/>
        <end position="289"/>
    </location>
</feature>
<evidence type="ECO:0000256" key="3">
    <source>
        <dbReference type="ARBA" id="ARBA00022989"/>
    </source>
</evidence>
<dbReference type="InterPro" id="IPR011701">
    <property type="entry name" value="MFS"/>
</dbReference>
<organism evidence="8 9">
    <name type="scientific">Dactylosporangium darangshiense</name>
    <dbReference type="NCBI Taxonomy" id="579108"/>
    <lineage>
        <taxon>Bacteria</taxon>
        <taxon>Bacillati</taxon>
        <taxon>Actinomycetota</taxon>
        <taxon>Actinomycetes</taxon>
        <taxon>Micromonosporales</taxon>
        <taxon>Micromonosporaceae</taxon>
        <taxon>Dactylosporangium</taxon>
    </lineage>
</organism>
<evidence type="ECO:0000259" key="7">
    <source>
        <dbReference type="PROSITE" id="PS50850"/>
    </source>
</evidence>
<feature type="transmembrane region" description="Helical" evidence="6">
    <location>
        <begin position="425"/>
        <end position="448"/>
    </location>
</feature>
<feature type="transmembrane region" description="Helical" evidence="6">
    <location>
        <begin position="164"/>
        <end position="187"/>
    </location>
</feature>
<keyword evidence="3 6" id="KW-1133">Transmembrane helix</keyword>
<feature type="transmembrane region" description="Helical" evidence="6">
    <location>
        <begin position="103"/>
        <end position="121"/>
    </location>
</feature>
<feature type="transmembrane region" description="Helical" evidence="6">
    <location>
        <begin position="133"/>
        <end position="158"/>
    </location>
</feature>
<evidence type="ECO:0000313" key="8">
    <source>
        <dbReference type="EMBL" id="GAA4254407.1"/>
    </source>
</evidence>
<dbReference type="SUPFAM" id="SSF103473">
    <property type="entry name" value="MFS general substrate transporter"/>
    <property type="match status" value="1"/>
</dbReference>
<gene>
    <name evidence="8" type="ORF">GCM10022255_058980</name>
</gene>
<evidence type="ECO:0000256" key="6">
    <source>
        <dbReference type="SAM" id="Phobius"/>
    </source>
</evidence>
<dbReference type="Gene3D" id="1.20.1250.20">
    <property type="entry name" value="MFS general substrate transporter like domains"/>
    <property type="match status" value="1"/>
</dbReference>
<feature type="region of interest" description="Disordered" evidence="5">
    <location>
        <begin position="451"/>
        <end position="484"/>
    </location>
</feature>
<dbReference type="Proteomes" id="UP001500620">
    <property type="component" value="Unassembled WGS sequence"/>
</dbReference>
<sequence>MDRAQRLVLLVCLGAGWTTLLDQSILNVNLPALRASLGAGDATLQWIMAGYSLTFGLALVPAGRLGDMFGRRGLFAGGLALFGAAGVVAACADRAWLVAAARLVQGIGAGTVNPQIIGLFQDLFQGRERARALAAYAVIGGLSASVGPPLGGLILQLAGAEPGWRYVLLLNLPFVLVTAPLGLRLLPAGRPPKGHRTDLDVPGLLLLGAATVALILPLVGTPGGWRWAVLAALAAAGLVVCERRYTASGRTALLLPALTRSRGYVLGTLVAMSYFGATLALNLVLSLYLQDDLGFPPLAAAAMSLPSAVGFAAASAASASVLARFGRPGVSVAIAVAAAGIALDATAVALLPGAALVAVLAVGQLVTGVAGGLVNAPNQALTLQHAPPGANGLSAAILQLAQRLAASLGIAAATALSLGGAGRPALVRGVLLCLTLVVAALVASAALARGERDRDAHADPDHGLDQPGEDQLADRPPVGHLTDQ</sequence>
<feature type="transmembrane region" description="Helical" evidence="6">
    <location>
        <begin position="225"/>
        <end position="242"/>
    </location>
</feature>
<accession>A0ABP8DF54</accession>
<evidence type="ECO:0000313" key="9">
    <source>
        <dbReference type="Proteomes" id="UP001500620"/>
    </source>
</evidence>
<feature type="transmembrane region" description="Helical" evidence="6">
    <location>
        <begin position="330"/>
        <end position="350"/>
    </location>
</feature>
<feature type="transmembrane region" description="Helical" evidence="6">
    <location>
        <begin position="356"/>
        <end position="376"/>
    </location>
</feature>
<dbReference type="PANTHER" id="PTHR42718">
    <property type="entry name" value="MAJOR FACILITATOR SUPERFAMILY MULTIDRUG TRANSPORTER MFSC"/>
    <property type="match status" value="1"/>
</dbReference>